<sequence length="203" mass="22168">MAHGTGESSEGEQPWVPRDSLRLAARTGLMGGVAGLFIASIHNAMSKKNVGAFGVFTRGAPVIGLMTVGPAIASFTHHSIMNILEREDSRAIAAGGFLNGMIFGMPFKRMPVVLGMGALHSAILTTLHFTGNRIDSFKKEDDEFERKEIIRRTTRVPVEQTIAEIGEGRGIKPPGYEERRRERLKEKYGYEINPVKATIDGSS</sequence>
<dbReference type="OrthoDB" id="1913277at2759"/>
<dbReference type="GO" id="GO:0005743">
    <property type="term" value="C:mitochondrial inner membrane"/>
    <property type="evidence" value="ECO:0007669"/>
    <property type="project" value="UniProtKB-SubCell"/>
</dbReference>
<evidence type="ECO:0000256" key="7">
    <source>
        <dbReference type="SAM" id="Phobius"/>
    </source>
</evidence>
<protein>
    <submittedName>
        <fullName evidence="8">Tim17/Tim22/Tim23 family protein</fullName>
    </submittedName>
</protein>
<dbReference type="AlphaFoldDB" id="A0A8K0WUC5"/>
<dbReference type="InterPro" id="IPR039205">
    <property type="entry name" value="NDUFA11"/>
</dbReference>
<dbReference type="PANTHER" id="PTHR21382">
    <property type="entry name" value="NADH-UBIQUINONE OXIDOREDUCTASE SUBUNIT"/>
    <property type="match status" value="1"/>
</dbReference>
<dbReference type="GO" id="GO:0045271">
    <property type="term" value="C:respiratory chain complex I"/>
    <property type="evidence" value="ECO:0007669"/>
    <property type="project" value="InterPro"/>
</dbReference>
<proteinExistence type="predicted"/>
<organism evidence="8 9">
    <name type="scientific">Stachybotrys elegans</name>
    <dbReference type="NCBI Taxonomy" id="80388"/>
    <lineage>
        <taxon>Eukaryota</taxon>
        <taxon>Fungi</taxon>
        <taxon>Dikarya</taxon>
        <taxon>Ascomycota</taxon>
        <taxon>Pezizomycotina</taxon>
        <taxon>Sordariomycetes</taxon>
        <taxon>Hypocreomycetidae</taxon>
        <taxon>Hypocreales</taxon>
        <taxon>Stachybotryaceae</taxon>
        <taxon>Stachybotrys</taxon>
    </lineage>
</organism>
<keyword evidence="2 7" id="KW-0812">Transmembrane</keyword>
<name>A0A8K0WUC5_9HYPO</name>
<reference evidence="8" key="1">
    <citation type="journal article" date="2021" name="Nat. Commun.">
        <title>Genetic determinants of endophytism in the Arabidopsis root mycobiome.</title>
        <authorList>
            <person name="Mesny F."/>
            <person name="Miyauchi S."/>
            <person name="Thiergart T."/>
            <person name="Pickel B."/>
            <person name="Atanasova L."/>
            <person name="Karlsson M."/>
            <person name="Huettel B."/>
            <person name="Barry K.W."/>
            <person name="Haridas S."/>
            <person name="Chen C."/>
            <person name="Bauer D."/>
            <person name="Andreopoulos W."/>
            <person name="Pangilinan J."/>
            <person name="LaButti K."/>
            <person name="Riley R."/>
            <person name="Lipzen A."/>
            <person name="Clum A."/>
            <person name="Drula E."/>
            <person name="Henrissat B."/>
            <person name="Kohler A."/>
            <person name="Grigoriev I.V."/>
            <person name="Martin F.M."/>
            <person name="Hacquard S."/>
        </authorList>
    </citation>
    <scope>NUCLEOTIDE SEQUENCE</scope>
    <source>
        <strain evidence="8">MPI-CAGE-CH-0235</strain>
    </source>
</reference>
<evidence type="ECO:0000256" key="4">
    <source>
        <dbReference type="ARBA" id="ARBA00022989"/>
    </source>
</evidence>
<dbReference type="Proteomes" id="UP000813444">
    <property type="component" value="Unassembled WGS sequence"/>
</dbReference>
<feature type="transmembrane region" description="Helical" evidence="7">
    <location>
        <begin position="62"/>
        <end position="84"/>
    </location>
</feature>
<keyword evidence="5" id="KW-0496">Mitochondrion</keyword>
<feature type="transmembrane region" description="Helical" evidence="7">
    <location>
        <begin position="113"/>
        <end position="130"/>
    </location>
</feature>
<dbReference type="GO" id="GO:0006120">
    <property type="term" value="P:mitochondrial electron transport, NADH to ubiquinone"/>
    <property type="evidence" value="ECO:0007669"/>
    <property type="project" value="InterPro"/>
</dbReference>
<evidence type="ECO:0000256" key="2">
    <source>
        <dbReference type="ARBA" id="ARBA00022692"/>
    </source>
</evidence>
<comment type="caution">
    <text evidence="8">The sequence shown here is derived from an EMBL/GenBank/DDBJ whole genome shotgun (WGS) entry which is preliminary data.</text>
</comment>
<keyword evidence="3" id="KW-0999">Mitochondrion inner membrane</keyword>
<evidence type="ECO:0000313" key="9">
    <source>
        <dbReference type="Proteomes" id="UP000813444"/>
    </source>
</evidence>
<evidence type="ECO:0000313" key="8">
    <source>
        <dbReference type="EMBL" id="KAH7325052.1"/>
    </source>
</evidence>
<gene>
    <name evidence="8" type="ORF">B0I35DRAFT_406784</name>
</gene>
<evidence type="ECO:0000256" key="3">
    <source>
        <dbReference type="ARBA" id="ARBA00022792"/>
    </source>
</evidence>
<evidence type="ECO:0000256" key="6">
    <source>
        <dbReference type="ARBA" id="ARBA00023136"/>
    </source>
</evidence>
<dbReference type="PANTHER" id="PTHR21382:SF1">
    <property type="entry name" value="NADH DEHYDROGENASE [UBIQUINONE] 1 ALPHA SUBCOMPLEX SUBUNIT 11"/>
    <property type="match status" value="1"/>
</dbReference>
<feature type="transmembrane region" description="Helical" evidence="7">
    <location>
        <begin position="23"/>
        <end position="42"/>
    </location>
</feature>
<comment type="subcellular location">
    <subcellularLocation>
        <location evidence="1">Mitochondrion inner membrane</location>
        <topology evidence="1">Multi-pass membrane protein</topology>
    </subcellularLocation>
</comment>
<evidence type="ECO:0000256" key="5">
    <source>
        <dbReference type="ARBA" id="ARBA00023128"/>
    </source>
</evidence>
<keyword evidence="4 7" id="KW-1133">Transmembrane helix</keyword>
<keyword evidence="9" id="KW-1185">Reference proteome</keyword>
<dbReference type="EMBL" id="JAGPNK010000003">
    <property type="protein sequence ID" value="KAH7325052.1"/>
    <property type="molecule type" value="Genomic_DNA"/>
</dbReference>
<evidence type="ECO:0000256" key="1">
    <source>
        <dbReference type="ARBA" id="ARBA00004448"/>
    </source>
</evidence>
<keyword evidence="6 7" id="KW-0472">Membrane</keyword>
<accession>A0A8K0WUC5</accession>